<keyword evidence="8 10" id="KW-1133">Transmembrane helix</keyword>
<dbReference type="PANTHER" id="PTHR36122">
    <property type="entry name" value="NICOTINAMIDE RIBOSIDE TRANSPORTER PNUC"/>
    <property type="match status" value="1"/>
</dbReference>
<evidence type="ECO:0000256" key="1">
    <source>
        <dbReference type="ARBA" id="ARBA00002672"/>
    </source>
</evidence>
<protein>
    <recommendedName>
        <fullName evidence="4">Nicotinamide riboside transporter PnuC</fullName>
    </recommendedName>
</protein>
<proteinExistence type="inferred from homology"/>
<gene>
    <name evidence="11" type="primary">pnuC</name>
    <name evidence="11" type="ORF">O0955_00565</name>
</gene>
<name>A0ABT4L3I2_9SPHI</name>
<dbReference type="RefSeq" id="WP_269425596.1">
    <property type="nucleotide sequence ID" value="NZ_JAPWGM010000001.1"/>
</dbReference>
<dbReference type="Pfam" id="PF04973">
    <property type="entry name" value="NMN_transporter"/>
    <property type="match status" value="1"/>
</dbReference>
<reference evidence="11" key="1">
    <citation type="submission" date="2022-12" db="EMBL/GenBank/DDBJ databases">
        <title>Genome sequence of HCMS5-2.</title>
        <authorList>
            <person name="Woo H."/>
        </authorList>
    </citation>
    <scope>NUCLEOTIDE SEQUENCE</scope>
    <source>
        <strain evidence="11">HCMS5-2</strain>
    </source>
</reference>
<evidence type="ECO:0000256" key="2">
    <source>
        <dbReference type="ARBA" id="ARBA00004651"/>
    </source>
</evidence>
<dbReference type="EMBL" id="JAPWGM010000001">
    <property type="protein sequence ID" value="MCZ4242480.1"/>
    <property type="molecule type" value="Genomic_DNA"/>
</dbReference>
<evidence type="ECO:0000313" key="11">
    <source>
        <dbReference type="EMBL" id="MCZ4242480.1"/>
    </source>
</evidence>
<feature type="transmembrane region" description="Helical" evidence="10">
    <location>
        <begin position="42"/>
        <end position="61"/>
    </location>
</feature>
<accession>A0ABT4L3I2</accession>
<comment type="subcellular location">
    <subcellularLocation>
        <location evidence="2">Cell membrane</location>
        <topology evidence="2">Multi-pass membrane protein</topology>
    </subcellularLocation>
</comment>
<feature type="transmembrane region" description="Helical" evidence="10">
    <location>
        <begin position="131"/>
        <end position="148"/>
    </location>
</feature>
<keyword evidence="7 10" id="KW-0812">Transmembrane</keyword>
<organism evidence="11 12">
    <name type="scientific">Pedobacter punctiformis</name>
    <dbReference type="NCBI Taxonomy" id="3004097"/>
    <lineage>
        <taxon>Bacteria</taxon>
        <taxon>Pseudomonadati</taxon>
        <taxon>Bacteroidota</taxon>
        <taxon>Sphingobacteriia</taxon>
        <taxon>Sphingobacteriales</taxon>
        <taxon>Sphingobacteriaceae</taxon>
        <taxon>Pedobacter</taxon>
    </lineage>
</organism>
<evidence type="ECO:0000256" key="4">
    <source>
        <dbReference type="ARBA" id="ARBA00017522"/>
    </source>
</evidence>
<feature type="transmembrane region" description="Helical" evidence="10">
    <location>
        <begin position="67"/>
        <end position="84"/>
    </location>
</feature>
<comment type="function">
    <text evidence="1">Required for nicotinamide riboside transport across the inner membrane.</text>
</comment>
<keyword evidence="6" id="KW-1003">Cell membrane</keyword>
<evidence type="ECO:0000256" key="7">
    <source>
        <dbReference type="ARBA" id="ARBA00022692"/>
    </source>
</evidence>
<keyword evidence="12" id="KW-1185">Reference proteome</keyword>
<dbReference type="InterPro" id="IPR006419">
    <property type="entry name" value="NMN_transpt_PnuC"/>
</dbReference>
<feature type="transmembrane region" description="Helical" evidence="10">
    <location>
        <begin position="155"/>
        <end position="170"/>
    </location>
</feature>
<keyword evidence="5" id="KW-0813">Transport</keyword>
<evidence type="ECO:0000256" key="10">
    <source>
        <dbReference type="SAM" id="Phobius"/>
    </source>
</evidence>
<dbReference type="Proteomes" id="UP001144347">
    <property type="component" value="Unassembled WGS sequence"/>
</dbReference>
<sequence length="208" mass="24062">MINFQEWGNLFLNQIVQTSIIEWLAVGFGISEVLLAKRNNIWLYPTGIISICLSMFLLFKVNLYAETLLNIYYLVMSVYGWIIWKKRKEDNGVQVSWSSTAEITIALLISFAGFGFLYVVLKRFTNSDVPIWDAFVSSTAWAGMWLLAKRKIENWIFLNISNIVAIPLFIHKKLAMFAVLTTILFIVAIFGFIDWKRIYNKKKLDPAL</sequence>
<dbReference type="NCBIfam" id="TIGR01528">
    <property type="entry name" value="NMN_trans_PnuC"/>
    <property type="match status" value="1"/>
</dbReference>
<feature type="transmembrane region" description="Helical" evidence="10">
    <location>
        <begin position="96"/>
        <end position="119"/>
    </location>
</feature>
<comment type="similarity">
    <text evidence="3">Belongs to the nicotinamide ribonucleoside (NR) uptake permease (TC 4.B.1) family.</text>
</comment>
<evidence type="ECO:0000313" key="12">
    <source>
        <dbReference type="Proteomes" id="UP001144347"/>
    </source>
</evidence>
<feature type="transmembrane region" description="Helical" evidence="10">
    <location>
        <begin position="176"/>
        <end position="193"/>
    </location>
</feature>
<evidence type="ECO:0000256" key="3">
    <source>
        <dbReference type="ARBA" id="ARBA00006669"/>
    </source>
</evidence>
<evidence type="ECO:0000256" key="9">
    <source>
        <dbReference type="ARBA" id="ARBA00023136"/>
    </source>
</evidence>
<evidence type="ECO:0000256" key="8">
    <source>
        <dbReference type="ARBA" id="ARBA00022989"/>
    </source>
</evidence>
<evidence type="ECO:0000256" key="6">
    <source>
        <dbReference type="ARBA" id="ARBA00022475"/>
    </source>
</evidence>
<feature type="transmembrane region" description="Helical" evidence="10">
    <location>
        <begin position="15"/>
        <end position="35"/>
    </location>
</feature>
<keyword evidence="9 10" id="KW-0472">Membrane</keyword>
<evidence type="ECO:0000256" key="5">
    <source>
        <dbReference type="ARBA" id="ARBA00022448"/>
    </source>
</evidence>
<dbReference type="PANTHER" id="PTHR36122:SF2">
    <property type="entry name" value="NICOTINAMIDE RIBOSIDE TRANSPORTER PNUC"/>
    <property type="match status" value="1"/>
</dbReference>
<comment type="caution">
    <text evidence="11">The sequence shown here is derived from an EMBL/GenBank/DDBJ whole genome shotgun (WGS) entry which is preliminary data.</text>
</comment>